<dbReference type="CDD" id="cd01949">
    <property type="entry name" value="GGDEF"/>
    <property type="match status" value="1"/>
</dbReference>
<dbReference type="InterPro" id="IPR029787">
    <property type="entry name" value="Nucleotide_cyclase"/>
</dbReference>
<evidence type="ECO:0000313" key="2">
    <source>
        <dbReference type="Proteomes" id="UP000230886"/>
    </source>
</evidence>
<comment type="caution">
    <text evidence="1">The sequence shown here is derived from an EMBL/GenBank/DDBJ whole genome shotgun (WGS) entry which is preliminary data.</text>
</comment>
<accession>A0A2A5JFE7</accession>
<dbReference type="PANTHER" id="PTHR45138:SF9">
    <property type="entry name" value="DIGUANYLATE CYCLASE DGCM-RELATED"/>
    <property type="match status" value="1"/>
</dbReference>
<dbReference type="Pfam" id="PF00990">
    <property type="entry name" value="GGDEF"/>
    <property type="match status" value="1"/>
</dbReference>
<dbReference type="PANTHER" id="PTHR45138">
    <property type="entry name" value="REGULATORY COMPONENTS OF SENSORY TRANSDUCTION SYSTEM"/>
    <property type="match status" value="1"/>
</dbReference>
<dbReference type="SMART" id="SM00267">
    <property type="entry name" value="GGDEF"/>
    <property type="match status" value="1"/>
</dbReference>
<organism evidence="1 2">
    <name type="scientific">Rhodococcus qingshengii</name>
    <dbReference type="NCBI Taxonomy" id="334542"/>
    <lineage>
        <taxon>Bacteria</taxon>
        <taxon>Bacillati</taxon>
        <taxon>Actinomycetota</taxon>
        <taxon>Actinomycetes</taxon>
        <taxon>Mycobacteriales</taxon>
        <taxon>Nocardiaceae</taxon>
        <taxon>Rhodococcus</taxon>
        <taxon>Rhodococcus erythropolis group</taxon>
    </lineage>
</organism>
<evidence type="ECO:0000313" key="1">
    <source>
        <dbReference type="EMBL" id="PCK28106.1"/>
    </source>
</evidence>
<dbReference type="GO" id="GO:0005886">
    <property type="term" value="C:plasma membrane"/>
    <property type="evidence" value="ECO:0007669"/>
    <property type="project" value="TreeGrafter"/>
</dbReference>
<dbReference type="PROSITE" id="PS50887">
    <property type="entry name" value="GGDEF"/>
    <property type="match status" value="1"/>
</dbReference>
<dbReference type="SUPFAM" id="SSF55073">
    <property type="entry name" value="Nucleotide cyclase"/>
    <property type="match status" value="1"/>
</dbReference>
<dbReference type="NCBIfam" id="TIGR00254">
    <property type="entry name" value="GGDEF"/>
    <property type="match status" value="1"/>
</dbReference>
<dbReference type="GO" id="GO:0043709">
    <property type="term" value="P:cell adhesion involved in single-species biofilm formation"/>
    <property type="evidence" value="ECO:0007669"/>
    <property type="project" value="TreeGrafter"/>
</dbReference>
<sequence length="377" mass="40513">MDSMPSPVIASEGHSSWRTLHEWFNEPHDYEWIKHQRSGRAIIPIFRTLLGMMTIIFGLSAFYKLIGPDTPPTTPGKALSIFMICTCVGIAACWFTQPFPGRRGLLAFGIFADLGIAAAVLLVPDRSSGTFGCIVFAVTGTFATLFVSAKWLVAHVVWSTTVTTTVFVLAYMEGDVDITTLLARGTVLFGAVTLVPIFAHLTWRTLYRDAQYSDRDPLTGLFNRRGLEGAVGDLFESARDDSSSLAFIVVDIDKFKTVNDLHGHAEGDHVIRRTANRLSTHLGERGVIARTGGEEYLAVIAGDPESTTLLIEGINAALSDCSDAIPTTVSVGAVMMTAESKAWSGGASAILAATNVADSMMYQAKAAGGNTIRSAQI</sequence>
<dbReference type="GO" id="GO:0052621">
    <property type="term" value="F:diguanylate cyclase activity"/>
    <property type="evidence" value="ECO:0007669"/>
    <property type="project" value="TreeGrafter"/>
</dbReference>
<dbReference type="InterPro" id="IPR000160">
    <property type="entry name" value="GGDEF_dom"/>
</dbReference>
<gene>
    <name evidence="1" type="ORF">CHR55_06620</name>
</gene>
<accession>A0A069JFY5</accession>
<dbReference type="Gene3D" id="3.30.70.270">
    <property type="match status" value="1"/>
</dbReference>
<reference evidence="1 2" key="1">
    <citation type="submission" date="2017-07" db="EMBL/GenBank/DDBJ databases">
        <title>Draft sequence of Rhodococcus enclensis 23b-28.</title>
        <authorList>
            <person name="Besaury L."/>
            <person name="Sancelme M."/>
            <person name="Amato P."/>
            <person name="Lallement A."/>
            <person name="Delort A.-M."/>
        </authorList>
    </citation>
    <scope>NUCLEOTIDE SEQUENCE [LARGE SCALE GENOMIC DNA]</scope>
    <source>
        <strain evidence="1 2">23b-28</strain>
    </source>
</reference>
<protein>
    <submittedName>
        <fullName evidence="1">GGDEF domain-containing protein</fullName>
    </submittedName>
</protein>
<dbReference type="InterPro" id="IPR043128">
    <property type="entry name" value="Rev_trsase/Diguanyl_cyclase"/>
</dbReference>
<dbReference type="Proteomes" id="UP000230886">
    <property type="component" value="Unassembled WGS sequence"/>
</dbReference>
<dbReference type="InterPro" id="IPR050469">
    <property type="entry name" value="Diguanylate_Cyclase"/>
</dbReference>
<proteinExistence type="predicted"/>
<dbReference type="AlphaFoldDB" id="A0A069JFY5"/>
<dbReference type="EMBL" id="NOVD01000003">
    <property type="protein sequence ID" value="PCK28106.1"/>
    <property type="molecule type" value="Genomic_DNA"/>
</dbReference>
<dbReference type="GO" id="GO:1902201">
    <property type="term" value="P:negative regulation of bacterial-type flagellum-dependent cell motility"/>
    <property type="evidence" value="ECO:0007669"/>
    <property type="project" value="TreeGrafter"/>
</dbReference>
<name>A0A069JFY5_RHOSG</name>